<dbReference type="InterPro" id="IPR000160">
    <property type="entry name" value="GGDEF_dom"/>
</dbReference>
<dbReference type="GO" id="GO:0016020">
    <property type="term" value="C:membrane"/>
    <property type="evidence" value="ECO:0007669"/>
    <property type="project" value="InterPro"/>
</dbReference>
<dbReference type="SUPFAM" id="SSF141868">
    <property type="entry name" value="EAL domain-like"/>
    <property type="match status" value="1"/>
</dbReference>
<dbReference type="InterPro" id="IPR029150">
    <property type="entry name" value="dCache_3"/>
</dbReference>
<dbReference type="OrthoDB" id="9804951at2"/>
<dbReference type="InterPro" id="IPR043128">
    <property type="entry name" value="Rev_trsase/Diguanyl_cyclase"/>
</dbReference>
<dbReference type="Gene3D" id="3.20.20.450">
    <property type="entry name" value="EAL domain"/>
    <property type="match status" value="1"/>
</dbReference>
<comment type="caution">
    <text evidence="5">The sequence shown here is derived from an EMBL/GenBank/DDBJ whole genome shotgun (WGS) entry which is preliminary data.</text>
</comment>
<accession>A0A432VZ75</accession>
<feature type="domain" description="HAMP" evidence="3">
    <location>
        <begin position="295"/>
        <end position="347"/>
    </location>
</feature>
<dbReference type="Pfam" id="PF14827">
    <property type="entry name" value="dCache_3"/>
    <property type="match status" value="1"/>
</dbReference>
<gene>
    <name evidence="5" type="ORF">CWE06_03850</name>
</gene>
<dbReference type="InterPro" id="IPR029787">
    <property type="entry name" value="Nucleotide_cyclase"/>
</dbReference>
<keyword evidence="6" id="KW-1185">Reference proteome</keyword>
<dbReference type="Gene3D" id="3.30.70.270">
    <property type="match status" value="1"/>
</dbReference>
<dbReference type="InterPro" id="IPR035919">
    <property type="entry name" value="EAL_sf"/>
</dbReference>
<dbReference type="EMBL" id="PIPI01000001">
    <property type="protein sequence ID" value="RUO21984.1"/>
    <property type="molecule type" value="Genomic_DNA"/>
</dbReference>
<feature type="transmembrane region" description="Helical" evidence="1">
    <location>
        <begin position="275"/>
        <end position="293"/>
    </location>
</feature>
<dbReference type="PROSITE" id="PS50887">
    <property type="entry name" value="GGDEF"/>
    <property type="match status" value="1"/>
</dbReference>
<dbReference type="PROSITE" id="PS50885">
    <property type="entry name" value="HAMP"/>
    <property type="match status" value="1"/>
</dbReference>
<dbReference type="CDD" id="cd01948">
    <property type="entry name" value="EAL"/>
    <property type="match status" value="1"/>
</dbReference>
<dbReference type="Pfam" id="PF00672">
    <property type="entry name" value="HAMP"/>
    <property type="match status" value="1"/>
</dbReference>
<evidence type="ECO:0000256" key="1">
    <source>
        <dbReference type="SAM" id="Phobius"/>
    </source>
</evidence>
<organism evidence="5 6">
    <name type="scientific">Aliidiomarina haloalkalitolerans</name>
    <dbReference type="NCBI Taxonomy" id="859059"/>
    <lineage>
        <taxon>Bacteria</taxon>
        <taxon>Pseudomonadati</taxon>
        <taxon>Pseudomonadota</taxon>
        <taxon>Gammaproteobacteria</taxon>
        <taxon>Alteromonadales</taxon>
        <taxon>Idiomarinaceae</taxon>
        <taxon>Aliidiomarina</taxon>
    </lineage>
</organism>
<evidence type="ECO:0000313" key="5">
    <source>
        <dbReference type="EMBL" id="RUO21984.1"/>
    </source>
</evidence>
<dbReference type="RefSeq" id="WP_126791314.1">
    <property type="nucleotide sequence ID" value="NZ_PIPI01000001.1"/>
</dbReference>
<dbReference type="Pfam" id="PF00990">
    <property type="entry name" value="GGDEF"/>
    <property type="match status" value="1"/>
</dbReference>
<dbReference type="InterPro" id="IPR050706">
    <property type="entry name" value="Cyclic-di-GMP_PDE-like"/>
</dbReference>
<dbReference type="Proteomes" id="UP000288212">
    <property type="component" value="Unassembled WGS sequence"/>
</dbReference>
<evidence type="ECO:0008006" key="7">
    <source>
        <dbReference type="Google" id="ProtNLM"/>
    </source>
</evidence>
<dbReference type="SUPFAM" id="SSF55073">
    <property type="entry name" value="Nucleotide cyclase"/>
    <property type="match status" value="1"/>
</dbReference>
<dbReference type="Gene3D" id="6.10.340.10">
    <property type="match status" value="1"/>
</dbReference>
<dbReference type="PANTHER" id="PTHR33121">
    <property type="entry name" value="CYCLIC DI-GMP PHOSPHODIESTERASE PDEF"/>
    <property type="match status" value="1"/>
</dbReference>
<dbReference type="NCBIfam" id="TIGR00254">
    <property type="entry name" value="GGDEF"/>
    <property type="match status" value="1"/>
</dbReference>
<feature type="domain" description="GGDEF" evidence="4">
    <location>
        <begin position="379"/>
        <end position="509"/>
    </location>
</feature>
<dbReference type="SMART" id="SM00267">
    <property type="entry name" value="GGDEF"/>
    <property type="match status" value="1"/>
</dbReference>
<dbReference type="CDD" id="cd06225">
    <property type="entry name" value="HAMP"/>
    <property type="match status" value="1"/>
</dbReference>
<dbReference type="GO" id="GO:0071111">
    <property type="term" value="F:cyclic-guanylate-specific phosphodiesterase activity"/>
    <property type="evidence" value="ECO:0007669"/>
    <property type="project" value="InterPro"/>
</dbReference>
<keyword evidence="1" id="KW-1133">Transmembrane helix</keyword>
<evidence type="ECO:0000259" key="3">
    <source>
        <dbReference type="PROSITE" id="PS50885"/>
    </source>
</evidence>
<feature type="domain" description="EAL" evidence="2">
    <location>
        <begin position="518"/>
        <end position="771"/>
    </location>
</feature>
<dbReference type="GO" id="GO:0007165">
    <property type="term" value="P:signal transduction"/>
    <property type="evidence" value="ECO:0007669"/>
    <property type="project" value="InterPro"/>
</dbReference>
<dbReference type="CDD" id="cd01949">
    <property type="entry name" value="GGDEF"/>
    <property type="match status" value="1"/>
</dbReference>
<name>A0A432VZ75_9GAMM</name>
<evidence type="ECO:0000259" key="4">
    <source>
        <dbReference type="PROSITE" id="PS50887"/>
    </source>
</evidence>
<dbReference type="Pfam" id="PF00563">
    <property type="entry name" value="EAL"/>
    <property type="match status" value="1"/>
</dbReference>
<keyword evidence="1" id="KW-0812">Transmembrane</keyword>
<dbReference type="PANTHER" id="PTHR33121:SF79">
    <property type="entry name" value="CYCLIC DI-GMP PHOSPHODIESTERASE PDED-RELATED"/>
    <property type="match status" value="1"/>
</dbReference>
<dbReference type="InterPro" id="IPR003660">
    <property type="entry name" value="HAMP_dom"/>
</dbReference>
<evidence type="ECO:0000313" key="6">
    <source>
        <dbReference type="Proteomes" id="UP000288212"/>
    </source>
</evidence>
<dbReference type="AlphaFoldDB" id="A0A432VZ75"/>
<dbReference type="SMART" id="SM00052">
    <property type="entry name" value="EAL"/>
    <property type="match status" value="1"/>
</dbReference>
<dbReference type="SMART" id="SM00304">
    <property type="entry name" value="HAMP"/>
    <property type="match status" value="1"/>
</dbReference>
<keyword evidence="1" id="KW-0472">Membrane</keyword>
<reference evidence="5 6" key="1">
    <citation type="journal article" date="2011" name="Front. Microbiol.">
        <title>Genomic signatures of strain selection and enhancement in Bacillus atrophaeus var. globigii, a historical biowarfare simulant.</title>
        <authorList>
            <person name="Gibbons H.S."/>
            <person name="Broomall S.M."/>
            <person name="McNew L.A."/>
            <person name="Daligault H."/>
            <person name="Chapman C."/>
            <person name="Bruce D."/>
            <person name="Karavis M."/>
            <person name="Krepps M."/>
            <person name="McGregor P.A."/>
            <person name="Hong C."/>
            <person name="Park K.H."/>
            <person name="Akmal A."/>
            <person name="Feldman A."/>
            <person name="Lin J.S."/>
            <person name="Chang W.E."/>
            <person name="Higgs B.W."/>
            <person name="Demirev P."/>
            <person name="Lindquist J."/>
            <person name="Liem A."/>
            <person name="Fochler E."/>
            <person name="Read T.D."/>
            <person name="Tapia R."/>
            <person name="Johnson S."/>
            <person name="Bishop-Lilly K.A."/>
            <person name="Detter C."/>
            <person name="Han C."/>
            <person name="Sozhamannan S."/>
            <person name="Rosenzweig C.N."/>
            <person name="Skowronski E.W."/>
        </authorList>
    </citation>
    <scope>NUCLEOTIDE SEQUENCE [LARGE SCALE GENOMIC DNA]</scope>
    <source>
        <strain evidence="5 6">AK5</strain>
    </source>
</reference>
<dbReference type="SUPFAM" id="SSF158472">
    <property type="entry name" value="HAMP domain-like"/>
    <property type="match status" value="1"/>
</dbReference>
<dbReference type="InterPro" id="IPR001633">
    <property type="entry name" value="EAL_dom"/>
</dbReference>
<evidence type="ECO:0000259" key="2">
    <source>
        <dbReference type="PROSITE" id="PS50883"/>
    </source>
</evidence>
<proteinExistence type="predicted"/>
<sequence>MVINFRTRLLLLIASCIAAALFVVVVAIVFATNQSITVHTDRELAVSERVLTQVIDYRDQQLRQAAFVLADDFGFRQALVSEDEETIISALTNHAQRLNAELVMLLDPQQRTVLASHEMSTEERSRLNRYMTLDGSAQHAQGGVMILAEGELFQVVWVPIRAPHLLGWLTLGFAVDRALAEQLQQLTNSYVHFVIGRNTAQPKVISSAQAEIQNDLQQALMANELDLFFQAESKAGRWLTLSGGSSDVAEYPIDILLTASQTAAAEPFTVLRTQLLAIVILTLLITVAVTLIASRRFVQPLRNLAKVSDAIARGKYEQKIPHQGRDEIGLLALALDSMQNAIADREQKIWFQSQHDVLTGLPNQRAFHEVAEQRLVSQQDWTVIVLNLDNFRRLNEMFGRSVCDALLVVFSQRLQQLADDRFKLFRLQGDEFILTYDGSTAHAAIELKSLIEQASEPVIVAEVSYGITLSAGAAEAPRQASSRDELVRLAQFARNKAKQMKSSFAEYQEGEDKPYLRTLAISAAIPQAIEAKRFSLVYQPQIDSQSGHTLSVEVLIRWNDPVLGFVSPAEFIPLAEQSGNIFAITRWVLHSSIQQLASWQVVQPGLQLSVNLSARDLMEPQLLDEVFGALAAANVQADLLTVEVTESAVISEPEKALAQLSKLRSAGVKVAIDDYGTGYSSLAQLRDMPATELKVDRSFIMNLSQHEGDQTIVQSTIQMAHQLGLKVVAEGIEDEATANLLRQYDCDVFQGYWFSRPISAAELTEWLKQSQG</sequence>
<dbReference type="PROSITE" id="PS50883">
    <property type="entry name" value="EAL"/>
    <property type="match status" value="1"/>
</dbReference>
<protein>
    <recommendedName>
        <fullName evidence="7">GGDEF domain-containing protein</fullName>
    </recommendedName>
</protein>